<dbReference type="Proteomes" id="UP000791440">
    <property type="component" value="Unassembled WGS sequence"/>
</dbReference>
<dbReference type="PANTHER" id="PTHR19918:SF52">
    <property type="entry name" value="PROTEIN CORTEX"/>
    <property type="match status" value="1"/>
</dbReference>
<evidence type="ECO:0000256" key="1">
    <source>
        <dbReference type="ARBA" id="ARBA00022574"/>
    </source>
</evidence>
<evidence type="ECO:0000313" key="4">
    <source>
        <dbReference type="Proteomes" id="UP000791440"/>
    </source>
</evidence>
<dbReference type="GO" id="GO:0010997">
    <property type="term" value="F:anaphase-promoting complex binding"/>
    <property type="evidence" value="ECO:0007669"/>
    <property type="project" value="InterPro"/>
</dbReference>
<dbReference type="GO" id="GO:0031145">
    <property type="term" value="P:anaphase-promoting complex-dependent catabolic process"/>
    <property type="evidence" value="ECO:0007669"/>
    <property type="project" value="TreeGrafter"/>
</dbReference>
<name>A0A921ZRK8_MANSE</name>
<gene>
    <name evidence="3" type="ORF">O3G_MSEX013094</name>
</gene>
<keyword evidence="1" id="KW-0853">WD repeat</keyword>
<dbReference type="GO" id="GO:1990757">
    <property type="term" value="F:ubiquitin ligase activator activity"/>
    <property type="evidence" value="ECO:0007669"/>
    <property type="project" value="TreeGrafter"/>
</dbReference>
<dbReference type="Gene3D" id="2.130.10.10">
    <property type="entry name" value="YVTN repeat-like/Quinoprotein amine dehydrogenase"/>
    <property type="match status" value="1"/>
</dbReference>
<evidence type="ECO:0000313" key="3">
    <source>
        <dbReference type="EMBL" id="KAG6462176.1"/>
    </source>
</evidence>
<organism evidence="3 4">
    <name type="scientific">Manduca sexta</name>
    <name type="common">Tobacco hawkmoth</name>
    <name type="synonym">Tobacco hornworm</name>
    <dbReference type="NCBI Taxonomy" id="7130"/>
    <lineage>
        <taxon>Eukaryota</taxon>
        <taxon>Metazoa</taxon>
        <taxon>Ecdysozoa</taxon>
        <taxon>Arthropoda</taxon>
        <taxon>Hexapoda</taxon>
        <taxon>Insecta</taxon>
        <taxon>Pterygota</taxon>
        <taxon>Neoptera</taxon>
        <taxon>Endopterygota</taxon>
        <taxon>Lepidoptera</taxon>
        <taxon>Glossata</taxon>
        <taxon>Ditrysia</taxon>
        <taxon>Bombycoidea</taxon>
        <taxon>Sphingidae</taxon>
        <taxon>Sphinginae</taxon>
        <taxon>Sphingini</taxon>
        <taxon>Manduca</taxon>
    </lineage>
</organism>
<dbReference type="EMBL" id="JH668816">
    <property type="protein sequence ID" value="KAG6462176.1"/>
    <property type="molecule type" value="Genomic_DNA"/>
</dbReference>
<dbReference type="GO" id="GO:1905786">
    <property type="term" value="P:positive regulation of anaphase-promoting complex-dependent catabolic process"/>
    <property type="evidence" value="ECO:0007669"/>
    <property type="project" value="TreeGrafter"/>
</dbReference>
<dbReference type="AlphaFoldDB" id="A0A921ZRK8"/>
<sequence length="475" mass="53675">MPLFVCFNISSFYLFVYFIKNMTMNRGAFGNKSLNTQRPRLDRFVPTRDSLPDLRRRFTRAHRCDDTDHDIWSAKYLQRKKYGEYLAEAFEVVPLMKIQEAQTTEYQKDDFYMNPWPCVPRKKNFLTSADSILDLPTYSYAAFPELLDWSSDNILVAALGRNYHKWSWHTQSLIGQGITQYEIQCCKFEPKGELLALGTDMRMIEIHNNSISKRIGGTACRCVSIDAPCSITAIDWSPTGNSFITGCSRGMLASYSREYKMISWRPVPQAVLAVRVSPNARYVAAAAVNGVVALVMTWPGLHLVSSLDSDWTIKTITWHPWRTALLGVGTVTGSHHAHVAVWDVPTARVQETTLSKSRYSLDAMLFSHKTGELVVSLWNTERQSSSLKTCSQLVVMSGPNTVTDQWGEGQTGVDRVRTMVFSPDGTKLATATAEEDLIIWNFLPEDNAKKKNTMSKRFSSLPAYLDMVTHGVSLR</sequence>
<accession>A0A921ZRK8</accession>
<evidence type="ECO:0008006" key="5">
    <source>
        <dbReference type="Google" id="ProtNLM"/>
    </source>
</evidence>
<proteinExistence type="predicted"/>
<reference evidence="3" key="2">
    <citation type="submission" date="2020-12" db="EMBL/GenBank/DDBJ databases">
        <authorList>
            <person name="Kanost M."/>
        </authorList>
    </citation>
    <scope>NUCLEOTIDE SEQUENCE</scope>
</reference>
<dbReference type="InterPro" id="IPR015943">
    <property type="entry name" value="WD40/YVTN_repeat-like_dom_sf"/>
</dbReference>
<dbReference type="SUPFAM" id="SSF50978">
    <property type="entry name" value="WD40 repeat-like"/>
    <property type="match status" value="1"/>
</dbReference>
<reference evidence="3" key="1">
    <citation type="journal article" date="2016" name="Insect Biochem. Mol. Biol.">
        <title>Multifaceted biological insights from a draft genome sequence of the tobacco hornworm moth, Manduca sexta.</title>
        <authorList>
            <person name="Kanost M.R."/>
            <person name="Arrese E.L."/>
            <person name="Cao X."/>
            <person name="Chen Y.R."/>
            <person name="Chellapilla S."/>
            <person name="Goldsmith M.R."/>
            <person name="Grosse-Wilde E."/>
            <person name="Heckel D.G."/>
            <person name="Herndon N."/>
            <person name="Jiang H."/>
            <person name="Papanicolaou A."/>
            <person name="Qu J."/>
            <person name="Soulages J.L."/>
            <person name="Vogel H."/>
            <person name="Walters J."/>
            <person name="Waterhouse R.M."/>
            <person name="Ahn S.J."/>
            <person name="Almeida F.C."/>
            <person name="An C."/>
            <person name="Aqrawi P."/>
            <person name="Bretschneider A."/>
            <person name="Bryant W.B."/>
            <person name="Bucks S."/>
            <person name="Chao H."/>
            <person name="Chevignon G."/>
            <person name="Christen J.M."/>
            <person name="Clarke D.F."/>
            <person name="Dittmer N.T."/>
            <person name="Ferguson L.C.F."/>
            <person name="Garavelou S."/>
            <person name="Gordon K.H.J."/>
            <person name="Gunaratna R.T."/>
            <person name="Han Y."/>
            <person name="Hauser F."/>
            <person name="He Y."/>
            <person name="Heidel-Fischer H."/>
            <person name="Hirsh A."/>
            <person name="Hu Y."/>
            <person name="Jiang H."/>
            <person name="Kalra D."/>
            <person name="Klinner C."/>
            <person name="Konig C."/>
            <person name="Kovar C."/>
            <person name="Kroll A.R."/>
            <person name="Kuwar S.S."/>
            <person name="Lee S.L."/>
            <person name="Lehman R."/>
            <person name="Li K."/>
            <person name="Li Z."/>
            <person name="Liang H."/>
            <person name="Lovelace S."/>
            <person name="Lu Z."/>
            <person name="Mansfield J.H."/>
            <person name="McCulloch K.J."/>
            <person name="Mathew T."/>
            <person name="Morton B."/>
            <person name="Muzny D.M."/>
            <person name="Neunemann D."/>
            <person name="Ongeri F."/>
            <person name="Pauchet Y."/>
            <person name="Pu L.L."/>
            <person name="Pyrousis I."/>
            <person name="Rao X.J."/>
            <person name="Redding A."/>
            <person name="Roesel C."/>
            <person name="Sanchez-Gracia A."/>
            <person name="Schaack S."/>
            <person name="Shukla A."/>
            <person name="Tetreau G."/>
            <person name="Wang Y."/>
            <person name="Xiong G.H."/>
            <person name="Traut W."/>
            <person name="Walsh T.K."/>
            <person name="Worley K.C."/>
            <person name="Wu D."/>
            <person name="Wu W."/>
            <person name="Wu Y.Q."/>
            <person name="Zhang X."/>
            <person name="Zou Z."/>
            <person name="Zucker H."/>
            <person name="Briscoe A.D."/>
            <person name="Burmester T."/>
            <person name="Clem R.J."/>
            <person name="Feyereisen R."/>
            <person name="Grimmelikhuijzen C.J.P."/>
            <person name="Hamodrakas S.J."/>
            <person name="Hansson B.S."/>
            <person name="Huguet E."/>
            <person name="Jermiin L.S."/>
            <person name="Lan Q."/>
            <person name="Lehman H.K."/>
            <person name="Lorenzen M."/>
            <person name="Merzendorfer H."/>
            <person name="Michalopoulos I."/>
            <person name="Morton D.B."/>
            <person name="Muthukrishnan S."/>
            <person name="Oakeshott J.G."/>
            <person name="Palmer W."/>
            <person name="Park Y."/>
            <person name="Passarelli A.L."/>
            <person name="Rozas J."/>
            <person name="Schwartz L.M."/>
            <person name="Smith W."/>
            <person name="Southgate A."/>
            <person name="Vilcinskas A."/>
            <person name="Vogt R."/>
            <person name="Wang P."/>
            <person name="Werren J."/>
            <person name="Yu X.Q."/>
            <person name="Zhou J.J."/>
            <person name="Brown S.J."/>
            <person name="Scherer S.E."/>
            <person name="Richards S."/>
            <person name="Blissard G.W."/>
        </authorList>
    </citation>
    <scope>NUCLEOTIDE SEQUENCE</scope>
</reference>
<keyword evidence="2" id="KW-0677">Repeat</keyword>
<dbReference type="SMART" id="SM00320">
    <property type="entry name" value="WD40"/>
    <property type="match status" value="4"/>
</dbReference>
<dbReference type="GO" id="GO:0005680">
    <property type="term" value="C:anaphase-promoting complex"/>
    <property type="evidence" value="ECO:0007669"/>
    <property type="project" value="TreeGrafter"/>
</dbReference>
<dbReference type="InterPro" id="IPR033010">
    <property type="entry name" value="Cdc20/Fizzy"/>
</dbReference>
<evidence type="ECO:0000256" key="2">
    <source>
        <dbReference type="ARBA" id="ARBA00022737"/>
    </source>
</evidence>
<dbReference type="OrthoDB" id="10263272at2759"/>
<dbReference type="InterPro" id="IPR036322">
    <property type="entry name" value="WD40_repeat_dom_sf"/>
</dbReference>
<comment type="caution">
    <text evidence="3">The sequence shown here is derived from an EMBL/GenBank/DDBJ whole genome shotgun (WGS) entry which is preliminary data.</text>
</comment>
<dbReference type="InterPro" id="IPR001680">
    <property type="entry name" value="WD40_rpt"/>
</dbReference>
<dbReference type="PANTHER" id="PTHR19918">
    <property type="entry name" value="CELL DIVISION CYCLE 20 CDC20 FIZZY -RELATED"/>
    <property type="match status" value="1"/>
</dbReference>
<keyword evidence="4" id="KW-1185">Reference proteome</keyword>
<protein>
    <recommendedName>
        <fullName evidence="5">Protein cortex</fullName>
    </recommendedName>
</protein>